<dbReference type="InterPro" id="IPR055035">
    <property type="entry name" value="THAP9_C"/>
</dbReference>
<dbReference type="PANTHER" id="PTHR47577">
    <property type="entry name" value="THAP DOMAIN-CONTAINING PROTEIN 6"/>
    <property type="match status" value="1"/>
</dbReference>
<gene>
    <name evidence="3" type="ORF">FWK35_00029046</name>
</gene>
<reference evidence="3 4" key="1">
    <citation type="submission" date="2019-08" db="EMBL/GenBank/DDBJ databases">
        <title>Whole genome of Aphis craccivora.</title>
        <authorList>
            <person name="Voronova N.V."/>
            <person name="Shulinski R.S."/>
            <person name="Bandarenka Y.V."/>
            <person name="Zhorov D.G."/>
            <person name="Warner D."/>
        </authorList>
    </citation>
    <scope>NUCLEOTIDE SEQUENCE [LARGE SCALE GENOMIC DNA]</scope>
    <source>
        <strain evidence="3">180601</strain>
        <tissue evidence="3">Whole Body</tissue>
    </source>
</reference>
<dbReference type="AlphaFoldDB" id="A0A6G0W1Y1"/>
<dbReference type="Pfam" id="PF21789">
    <property type="entry name" value="TNP-like_RNaseH_C"/>
    <property type="match status" value="1"/>
</dbReference>
<feature type="domain" description="DNA transposase THAP9 C-terminal" evidence="2">
    <location>
        <begin position="156"/>
        <end position="305"/>
    </location>
</feature>
<protein>
    <submittedName>
        <fullName evidence="3">THAP domain-containing protein 9</fullName>
    </submittedName>
</protein>
<dbReference type="PANTHER" id="PTHR47577:SF2">
    <property type="entry name" value="THAP DOMAIN CONTAINING 9"/>
    <property type="match status" value="1"/>
</dbReference>
<evidence type="ECO:0000259" key="2">
    <source>
        <dbReference type="Pfam" id="PF22824"/>
    </source>
</evidence>
<accession>A0A6G0W1Y1</accession>
<evidence type="ECO:0000313" key="3">
    <source>
        <dbReference type="EMBL" id="KAF0719734.1"/>
    </source>
</evidence>
<dbReference type="Pfam" id="PF22824">
    <property type="entry name" value="THAP9_C"/>
    <property type="match status" value="1"/>
</dbReference>
<proteinExistence type="predicted"/>
<dbReference type="InterPro" id="IPR048367">
    <property type="entry name" value="TNP-like_RNaseH_C"/>
</dbReference>
<organism evidence="3 4">
    <name type="scientific">Aphis craccivora</name>
    <name type="common">Cowpea aphid</name>
    <dbReference type="NCBI Taxonomy" id="307492"/>
    <lineage>
        <taxon>Eukaryota</taxon>
        <taxon>Metazoa</taxon>
        <taxon>Ecdysozoa</taxon>
        <taxon>Arthropoda</taxon>
        <taxon>Hexapoda</taxon>
        <taxon>Insecta</taxon>
        <taxon>Pterygota</taxon>
        <taxon>Neoptera</taxon>
        <taxon>Paraneoptera</taxon>
        <taxon>Hemiptera</taxon>
        <taxon>Sternorrhyncha</taxon>
        <taxon>Aphidomorpha</taxon>
        <taxon>Aphidoidea</taxon>
        <taxon>Aphididae</taxon>
        <taxon>Aphidini</taxon>
        <taxon>Aphis</taxon>
        <taxon>Aphis</taxon>
    </lineage>
</organism>
<keyword evidence="4" id="KW-1185">Reference proteome</keyword>
<evidence type="ECO:0000259" key="1">
    <source>
        <dbReference type="Pfam" id="PF21789"/>
    </source>
</evidence>
<sequence length="318" mass="36517">MSVSNVLIDFMFLIFVILDHLTRIKKSKQKTGFIGLISCLNLLLKLYSRLIETNCLDYIAIYRMMYELGYNNNPTARQFRSAYRKLVLRVNNIQTFNTGNCIPLEHMNILHYSSSDAIKVIKNSSSNNFDVISSEENSAVDNFITNHDYITQNSCIFSDFSKEIIIYIAGFVVFKLTSVLHCEPCVAALYAINKDDFLNSFITLKNKDFNEGGLSYPSDDVILLCFHPEKNLKSYDYENKKVNTLFIQSKVLTHFIHNTSIFNSLKNHTSQSNNPLSDHVILLIKSITTTYINLKFKKTQQNTISANVDQEYLSKVKN</sequence>
<dbReference type="OrthoDB" id="6621548at2759"/>
<evidence type="ECO:0000313" key="4">
    <source>
        <dbReference type="Proteomes" id="UP000478052"/>
    </source>
</evidence>
<name>A0A6G0W1Y1_APHCR</name>
<dbReference type="EMBL" id="VUJU01009520">
    <property type="protein sequence ID" value="KAF0719734.1"/>
    <property type="molecule type" value="Genomic_DNA"/>
</dbReference>
<feature type="domain" description="Transposable element P transposase-like RNase H C-terminal" evidence="1">
    <location>
        <begin position="69"/>
        <end position="84"/>
    </location>
</feature>
<dbReference type="Proteomes" id="UP000478052">
    <property type="component" value="Unassembled WGS sequence"/>
</dbReference>
<comment type="caution">
    <text evidence="3">The sequence shown here is derived from an EMBL/GenBank/DDBJ whole genome shotgun (WGS) entry which is preliminary data.</text>
</comment>